<feature type="transmembrane region" description="Helical" evidence="1">
    <location>
        <begin position="340"/>
        <end position="363"/>
    </location>
</feature>
<keyword evidence="1" id="KW-0472">Membrane</keyword>
<gene>
    <name evidence="3" type="ORF">SAMD00023353_3200640</name>
</gene>
<keyword evidence="3" id="KW-0808">Transferase</keyword>
<dbReference type="GO" id="GO:0016740">
    <property type="term" value="F:transferase activity"/>
    <property type="evidence" value="ECO:0007669"/>
    <property type="project" value="UniProtKB-KW"/>
</dbReference>
<accession>A0A1W2TIL7</accession>
<feature type="transmembrane region" description="Helical" evidence="1">
    <location>
        <begin position="158"/>
        <end position="186"/>
    </location>
</feature>
<feature type="domain" description="Glycosyl transferase CAP10" evidence="2">
    <location>
        <begin position="571"/>
        <end position="856"/>
    </location>
</feature>
<name>A0A1W2TIL7_ROSNE</name>
<protein>
    <submittedName>
        <fullName evidence="3">Putative beta--xylosyltransferase 1</fullName>
    </submittedName>
</protein>
<dbReference type="Pfam" id="PF05686">
    <property type="entry name" value="Glyco_transf_90"/>
    <property type="match status" value="1"/>
</dbReference>
<evidence type="ECO:0000313" key="4">
    <source>
        <dbReference type="Proteomes" id="UP000054516"/>
    </source>
</evidence>
<keyword evidence="1" id="KW-1133">Transmembrane helix</keyword>
<dbReference type="EMBL" id="DF977477">
    <property type="protein sequence ID" value="GAP88019.2"/>
    <property type="molecule type" value="Genomic_DNA"/>
</dbReference>
<dbReference type="PANTHER" id="PTHR12203">
    <property type="entry name" value="KDEL LYS-ASP-GLU-LEU CONTAINING - RELATED"/>
    <property type="match status" value="1"/>
</dbReference>
<dbReference type="OrthoDB" id="202415at2759"/>
<dbReference type="SMART" id="SM00672">
    <property type="entry name" value="CAP10"/>
    <property type="match status" value="1"/>
</dbReference>
<feature type="transmembrane region" description="Helical" evidence="1">
    <location>
        <begin position="192"/>
        <end position="211"/>
    </location>
</feature>
<sequence length="867" mass="97278">MSRASPPPPPPPPPADRRHSFELQATIPASAWHLVDPSTWSAGATLVFGAITYHLSSRRSELTSELLCWLLLPLVFTAAKRGRVVDRHAEALPLANAFPEGTENGSPSAASLWLVAISLALCSVFRAESGAIVLFPALAPLLLLGLKYLRPGLLHPPVVSCATFIPLLTYNILGATLAAIFAIAALSEWDPLGYALSAIPLVALTVAYTLLTPQSQSANRLQWLRSCDIEASAWPLSLRIAAILAVVLGRESYVIGFPSTDVIETLTLGLAKAFTWYFASQLAHHASWLGVTVASTFGLLATRNPFSQQTDVRALMTVIASLISLGQTLCLLPKQAKARLALWALALIPLLPYFANLVTIHLAQSSALVHADRHPVELLIREAKENFDGLLRNQSNTYSAAYAEYQRRYGFEPPRGFEDWYKFAQAHRSPIIDEFNIISEGIAPFMRLSGKEVLEVMTNAYDEPDHELWSCAMSGEPTRTQCSHHGRENDRNNAQFFDRITRLIPATLNLKFLLNHLDEPTVIIPPPSEQASKLNITNLGGQRAWESLTKFCSSRKGKSTTHRNPPIETYGLPFVTDHKAYMDLCEHAEYSGLHGLLAAPESLRLTEGLVPVLSTGTPSTMGDLLYPSTAYIEEDRFRYHEEEDMDWDRKQNNVYWAGSTTGGHGREVQWRNLHRQRFVELAQNLKPRVFSYLQEKNGVVSRVASWFLNGRLYDVAFTNVLQCDARPCREQRQYFRNKPWAPGSRPFGSRLVFDLDGNGISGRYYRLLASRSAPLKQTVLREWHDERLAPWVHYVPVSQSMDELPELVAYLTSTENGRRRAREIADQGRRWYTNAFREIDIAIYIYRLLLELTRLQDPDRPASQMRE</sequence>
<dbReference type="OMA" id="RYKIEPP"/>
<evidence type="ECO:0000256" key="1">
    <source>
        <dbReference type="SAM" id="Phobius"/>
    </source>
</evidence>
<dbReference type="InterPro" id="IPR051091">
    <property type="entry name" value="O-Glucosyltr/Glycosyltrsf_90"/>
</dbReference>
<keyword evidence="4" id="KW-1185">Reference proteome</keyword>
<dbReference type="Proteomes" id="UP000054516">
    <property type="component" value="Unassembled WGS sequence"/>
</dbReference>
<feature type="transmembrane region" description="Helical" evidence="1">
    <location>
        <begin position="113"/>
        <end position="146"/>
    </location>
</feature>
<dbReference type="AlphaFoldDB" id="A0A1W2TIL7"/>
<evidence type="ECO:0000259" key="2">
    <source>
        <dbReference type="SMART" id="SM00672"/>
    </source>
</evidence>
<organism evidence="3">
    <name type="scientific">Rosellinia necatrix</name>
    <name type="common">White root-rot fungus</name>
    <dbReference type="NCBI Taxonomy" id="77044"/>
    <lineage>
        <taxon>Eukaryota</taxon>
        <taxon>Fungi</taxon>
        <taxon>Dikarya</taxon>
        <taxon>Ascomycota</taxon>
        <taxon>Pezizomycotina</taxon>
        <taxon>Sordariomycetes</taxon>
        <taxon>Xylariomycetidae</taxon>
        <taxon>Xylariales</taxon>
        <taxon>Xylariaceae</taxon>
        <taxon>Rosellinia</taxon>
    </lineage>
</organism>
<keyword evidence="1" id="KW-0812">Transmembrane</keyword>
<reference evidence="3" key="1">
    <citation type="submission" date="2016-03" db="EMBL/GenBank/DDBJ databases">
        <title>Draft genome sequence of Rosellinia necatrix.</title>
        <authorList>
            <person name="Kanematsu S."/>
        </authorList>
    </citation>
    <scope>NUCLEOTIDE SEQUENCE [LARGE SCALE GENOMIC DNA]</scope>
    <source>
        <strain evidence="3">W97</strain>
    </source>
</reference>
<evidence type="ECO:0000313" key="3">
    <source>
        <dbReference type="EMBL" id="GAP88019.2"/>
    </source>
</evidence>
<dbReference type="PANTHER" id="PTHR12203:SF61">
    <property type="entry name" value="CAPSULE PROTEIN"/>
    <property type="match status" value="1"/>
</dbReference>
<proteinExistence type="predicted"/>
<dbReference type="InterPro" id="IPR006598">
    <property type="entry name" value="CAP10"/>
</dbReference>
<feature type="transmembrane region" description="Helical" evidence="1">
    <location>
        <begin position="314"/>
        <end position="333"/>
    </location>
</feature>